<proteinExistence type="predicted"/>
<gene>
    <name evidence="3" type="ORF">GCM10017559_09720</name>
</gene>
<evidence type="ECO:0000313" key="4">
    <source>
        <dbReference type="Proteomes" id="UP001499930"/>
    </source>
</evidence>
<name>A0ABN3XS31_9ACTN</name>
<sequence>MDEISLLGRAVPDVPPPSSQVVARARDRLAAEERRPTGHRGSRRRPGWTWALACAAVTAVVAFAVVTMTGGLTAPSPIAPSPSTPPTSVLPAPSVKPPATYEGLPLLRSKTARSTATKVTLRFRPTSTRTAIVLRCSAPGSFVLASEPRKHVLSEARGICGPDGTRSRFDDKSHEPGWTSRTHTVTFWVFPPDAPIISPPDEYGCRKASCDGRYKLHTNTADALAARIGTRPQPWSVAVYDASR</sequence>
<evidence type="ECO:0008006" key="5">
    <source>
        <dbReference type="Google" id="ProtNLM"/>
    </source>
</evidence>
<reference evidence="3 4" key="1">
    <citation type="journal article" date="2019" name="Int. J. Syst. Evol. Microbiol.">
        <title>The Global Catalogue of Microorganisms (GCM) 10K type strain sequencing project: providing services to taxonomists for standard genome sequencing and annotation.</title>
        <authorList>
            <consortium name="The Broad Institute Genomics Platform"/>
            <consortium name="The Broad Institute Genome Sequencing Center for Infectious Disease"/>
            <person name="Wu L."/>
            <person name="Ma J."/>
        </authorList>
    </citation>
    <scope>NUCLEOTIDE SEQUENCE [LARGE SCALE GENOMIC DNA]</scope>
    <source>
        <strain evidence="3 4">JCM 3106</strain>
    </source>
</reference>
<feature type="region of interest" description="Disordered" evidence="1">
    <location>
        <begin position="1"/>
        <end position="45"/>
    </location>
</feature>
<dbReference type="RefSeq" id="WP_344888899.1">
    <property type="nucleotide sequence ID" value="NZ_BAAAWD010000006.1"/>
</dbReference>
<feature type="compositionally biased region" description="Basic and acidic residues" evidence="1">
    <location>
        <begin position="24"/>
        <end position="36"/>
    </location>
</feature>
<protein>
    <recommendedName>
        <fullName evidence="5">Serine/threonine protein kinase</fullName>
    </recommendedName>
</protein>
<organism evidence="3 4">
    <name type="scientific">Streptosporangium longisporum</name>
    <dbReference type="NCBI Taxonomy" id="46187"/>
    <lineage>
        <taxon>Bacteria</taxon>
        <taxon>Bacillati</taxon>
        <taxon>Actinomycetota</taxon>
        <taxon>Actinomycetes</taxon>
        <taxon>Streptosporangiales</taxon>
        <taxon>Streptosporangiaceae</taxon>
        <taxon>Streptosporangium</taxon>
    </lineage>
</organism>
<evidence type="ECO:0000256" key="2">
    <source>
        <dbReference type="SAM" id="Phobius"/>
    </source>
</evidence>
<keyword evidence="4" id="KW-1185">Reference proteome</keyword>
<keyword evidence="2" id="KW-1133">Transmembrane helix</keyword>
<evidence type="ECO:0000256" key="1">
    <source>
        <dbReference type="SAM" id="MobiDB-lite"/>
    </source>
</evidence>
<keyword evidence="2" id="KW-0812">Transmembrane</keyword>
<accession>A0ABN3XS31</accession>
<comment type="caution">
    <text evidence="3">The sequence shown here is derived from an EMBL/GenBank/DDBJ whole genome shotgun (WGS) entry which is preliminary data.</text>
</comment>
<feature type="transmembrane region" description="Helical" evidence="2">
    <location>
        <begin position="50"/>
        <end position="72"/>
    </location>
</feature>
<evidence type="ECO:0000313" key="3">
    <source>
        <dbReference type="EMBL" id="GAA2991725.1"/>
    </source>
</evidence>
<dbReference type="EMBL" id="BAAAWD010000006">
    <property type="protein sequence ID" value="GAA2991725.1"/>
    <property type="molecule type" value="Genomic_DNA"/>
</dbReference>
<dbReference type="Proteomes" id="UP001499930">
    <property type="component" value="Unassembled WGS sequence"/>
</dbReference>
<keyword evidence="2" id="KW-0472">Membrane</keyword>